<feature type="compositionally biased region" description="Polar residues" evidence="1">
    <location>
        <begin position="82"/>
        <end position="91"/>
    </location>
</feature>
<comment type="caution">
    <text evidence="2">The sequence shown here is derived from an EMBL/GenBank/DDBJ whole genome shotgun (WGS) entry which is preliminary data.</text>
</comment>
<gene>
    <name evidence="2" type="ORF">TM35_000044180</name>
</gene>
<evidence type="ECO:0000313" key="2">
    <source>
        <dbReference type="EMBL" id="ORC92204.1"/>
    </source>
</evidence>
<feature type="region of interest" description="Disordered" evidence="1">
    <location>
        <begin position="74"/>
        <end position="128"/>
    </location>
</feature>
<evidence type="ECO:0000313" key="3">
    <source>
        <dbReference type="Proteomes" id="UP000192257"/>
    </source>
</evidence>
<feature type="region of interest" description="Disordered" evidence="1">
    <location>
        <begin position="317"/>
        <end position="367"/>
    </location>
</feature>
<reference evidence="2 3" key="1">
    <citation type="submission" date="2017-03" db="EMBL/GenBank/DDBJ databases">
        <title>An alternative strategy for trypanosome survival in the mammalian bloodstream revealed through genome and transcriptome analysis of the ubiquitous bovine parasite Trypanosoma (Megatrypanum) theileri.</title>
        <authorList>
            <person name="Kelly S."/>
            <person name="Ivens A."/>
            <person name="Mott A."/>
            <person name="O'Neill E."/>
            <person name="Emms D."/>
            <person name="Macleod O."/>
            <person name="Voorheis P."/>
            <person name="Matthews J."/>
            <person name="Matthews K."/>
            <person name="Carrington M."/>
        </authorList>
    </citation>
    <scope>NUCLEOTIDE SEQUENCE [LARGE SCALE GENOMIC DNA]</scope>
    <source>
        <strain evidence="2">Edinburgh</strain>
    </source>
</reference>
<feature type="region of interest" description="Disordered" evidence="1">
    <location>
        <begin position="1"/>
        <end position="25"/>
    </location>
</feature>
<sequence>MVPVEADDHSGYQTPPPPQPQSQCDAVGDILTMKSLSPHDKVREFVDQQQQQQQHSLADTMDVLLSEELQDTPVLTELTEPVSEQTATTTEPLEGSQLKTKKKIKPQKQQQMTRKRKQGTENGECDDNDKITLFRRSQKALRKEARHVNIKEILCRSLGGIPDASSDVSNPFSPTGVSQTSSTWSPSMATSITNHFLSNVQQQKKQTFERLLQKEMTNSQLSFSRLTPDDGNSSGEEIELIIGDETAIMEPPNTENDILIMEDTVTSTSIDNSLFGHTTTSRGFVEMDEEAEQAQSEALMRKHELWRLRQKHLREKLRTEEAAVSQGKSGDHHPSSRIPPSSSLSSTPAVISSSSMTTTTTTTTTTTAAVRGSTADVDGSFDVLMMAQRSVIHRSNSNNTLRITADHMDMIRRANNFNNTSSQRVVVFEARGKNRGNADSSSSSAVAAATAAGLSSDHHTTI</sequence>
<evidence type="ECO:0000256" key="1">
    <source>
        <dbReference type="SAM" id="MobiDB-lite"/>
    </source>
</evidence>
<name>A0A1X0P5H8_9TRYP</name>
<dbReference type="GeneID" id="39982392"/>
<organism evidence="2 3">
    <name type="scientific">Trypanosoma theileri</name>
    <dbReference type="NCBI Taxonomy" id="67003"/>
    <lineage>
        <taxon>Eukaryota</taxon>
        <taxon>Discoba</taxon>
        <taxon>Euglenozoa</taxon>
        <taxon>Kinetoplastea</taxon>
        <taxon>Metakinetoplastina</taxon>
        <taxon>Trypanosomatida</taxon>
        <taxon>Trypanosomatidae</taxon>
        <taxon>Trypanosoma</taxon>
    </lineage>
</organism>
<protein>
    <submittedName>
        <fullName evidence="2">Uncharacterized protein</fullName>
    </submittedName>
</protein>
<dbReference type="RefSeq" id="XP_028886270.1">
    <property type="nucleotide sequence ID" value="XM_029022612.1"/>
</dbReference>
<dbReference type="OrthoDB" id="266402at2759"/>
<accession>A0A1X0P5H8</accession>
<feature type="compositionally biased region" description="Low complexity" evidence="1">
    <location>
        <begin position="336"/>
        <end position="367"/>
    </location>
</feature>
<dbReference type="Proteomes" id="UP000192257">
    <property type="component" value="Unassembled WGS sequence"/>
</dbReference>
<proteinExistence type="predicted"/>
<keyword evidence="3" id="KW-1185">Reference proteome</keyword>
<dbReference type="VEuPathDB" id="TriTrypDB:TM35_000044180"/>
<feature type="compositionally biased region" description="Basic and acidic residues" evidence="1">
    <location>
        <begin position="1"/>
        <end position="10"/>
    </location>
</feature>
<dbReference type="EMBL" id="NBCO01000004">
    <property type="protein sequence ID" value="ORC92204.1"/>
    <property type="molecule type" value="Genomic_DNA"/>
</dbReference>
<dbReference type="AlphaFoldDB" id="A0A1X0P5H8"/>